<evidence type="ECO:0000313" key="2">
    <source>
        <dbReference type="Proteomes" id="UP000824093"/>
    </source>
</evidence>
<proteinExistence type="predicted"/>
<dbReference type="AlphaFoldDB" id="A0A9D1M054"/>
<protein>
    <submittedName>
        <fullName evidence="1">Uncharacterized protein</fullName>
    </submittedName>
</protein>
<sequence length="298" mass="35406">MEIGYMMEINKEDGIKKKIQYMLFNIFTKEKVQRIENKWIVEIRNQEKGKKIESLDVLLKKYRIETLVLEEKLNKNQEFKNKLYSKGYTILNGKKFMKYGIIKILDFISKQMEILVKEQDVSILINDMGRIEEYYIEEIAKIVRSVTIITNHTNKFRIVEEKLYDEFGIVLNINNNKRKGLAKAKVIINFDFPEELIKQYRIARNAVIVNLEQNLAITSKRFEGILINDWKVSFKEERLNDIPKKGAFNPNYLYESELIQIPFIAKVEEKMKKDQIEINYLIGKNGKISKQEFELVKK</sequence>
<comment type="caution">
    <text evidence="1">The sequence shown here is derived from an EMBL/GenBank/DDBJ whole genome shotgun (WGS) entry which is preliminary data.</text>
</comment>
<accession>A0A9D1M054</accession>
<reference evidence="1" key="2">
    <citation type="journal article" date="2021" name="PeerJ">
        <title>Extensive microbial diversity within the chicken gut microbiome revealed by metagenomics and culture.</title>
        <authorList>
            <person name="Gilroy R."/>
            <person name="Ravi A."/>
            <person name="Getino M."/>
            <person name="Pursley I."/>
            <person name="Horton D.L."/>
            <person name="Alikhan N.F."/>
            <person name="Baker D."/>
            <person name="Gharbi K."/>
            <person name="Hall N."/>
            <person name="Watson M."/>
            <person name="Adriaenssens E.M."/>
            <person name="Foster-Nyarko E."/>
            <person name="Jarju S."/>
            <person name="Secka A."/>
            <person name="Antonio M."/>
            <person name="Oren A."/>
            <person name="Chaudhuri R.R."/>
            <person name="La Ragione R."/>
            <person name="Hildebrand F."/>
            <person name="Pallen M.J."/>
        </authorList>
    </citation>
    <scope>NUCLEOTIDE SEQUENCE</scope>
    <source>
        <strain evidence="1">CHK195-15760</strain>
    </source>
</reference>
<organism evidence="1 2">
    <name type="scientific">Candidatus Merdicola faecigallinarum</name>
    <dbReference type="NCBI Taxonomy" id="2840862"/>
    <lineage>
        <taxon>Bacteria</taxon>
        <taxon>Bacillati</taxon>
        <taxon>Bacillota</taxon>
        <taxon>Clostridia</taxon>
        <taxon>Candidatus Merdicola</taxon>
    </lineage>
</organism>
<name>A0A9D1M054_9FIRM</name>
<reference evidence="1" key="1">
    <citation type="submission" date="2020-10" db="EMBL/GenBank/DDBJ databases">
        <authorList>
            <person name="Gilroy R."/>
        </authorList>
    </citation>
    <scope>NUCLEOTIDE SEQUENCE</scope>
    <source>
        <strain evidence="1">CHK195-15760</strain>
    </source>
</reference>
<dbReference type="EMBL" id="DVNH01000006">
    <property type="protein sequence ID" value="HIU51174.1"/>
    <property type="molecule type" value="Genomic_DNA"/>
</dbReference>
<evidence type="ECO:0000313" key="1">
    <source>
        <dbReference type="EMBL" id="HIU51174.1"/>
    </source>
</evidence>
<dbReference type="Proteomes" id="UP000824093">
    <property type="component" value="Unassembled WGS sequence"/>
</dbReference>
<gene>
    <name evidence="1" type="ORF">IAB70_00890</name>
</gene>